<dbReference type="Pfam" id="PF13432">
    <property type="entry name" value="TPR_16"/>
    <property type="match status" value="1"/>
</dbReference>
<gene>
    <name evidence="4" type="primary">cheY_2</name>
    <name evidence="4" type="ORF">Talka_01864</name>
</gene>
<dbReference type="Gene3D" id="1.25.40.10">
    <property type="entry name" value="Tetratricopeptide repeat domain"/>
    <property type="match status" value="2"/>
</dbReference>
<sequence length="548" mass="60604">MIPCDLYDATALVVDGNPTSRSILVAQLRDLGARSVAQAPRIADARRLLEFRTFDVVVCEQNFPNDHGTGQALLDDLRRAGLLPFATVFIMVTAEASYARVAEAAESALDSYLLKPFTANELATRIAQARHRKAVLKDIFAAVEAQDFERAAQLCRQRFAQRGDYWLYAARVGAELLLRLQRYDEAQQLYEAVVEAKALPWARLGVARAQLDAGQPQKACATLQALLDNDPHYPDAYDVLGRAHIEQGNFDAALAAYKIATDLTPYSISRLQRHGMLAHYCGQRELAEQLLARSAQLGLDSKMFDAQTLVLLGFMHLETGQRKGLQRCLDDALRVLERQPHSRRLQRLAQTLEIANLLQEAQVARVLERLRAMMATILDEDFDFEAACNLATLLAHTAARAIQMEEVEERLTVLGRRFCSTKALTALLAQAAAVHPPYAERLSALHHEVLSLVEQAMRQVLAGQPRAAVLELLAHAEATCNTRIIESAWGTLKRYEARIDDAAELAQRIQALRARYPAWASRAALGDKGGRPPGGVSLRTMEAGAETS</sequence>
<dbReference type="CDD" id="cd17589">
    <property type="entry name" value="REC_TPR"/>
    <property type="match status" value="1"/>
</dbReference>
<dbReference type="EMBL" id="VJNB01000010">
    <property type="protein sequence ID" value="TSE18834.1"/>
    <property type="molecule type" value="Genomic_DNA"/>
</dbReference>
<dbReference type="SUPFAM" id="SSF52172">
    <property type="entry name" value="CheY-like"/>
    <property type="match status" value="1"/>
</dbReference>
<organism evidence="4 5">
    <name type="scientific">Tepidimonas alkaliphilus</name>
    <dbReference type="NCBI Taxonomy" id="2588942"/>
    <lineage>
        <taxon>Bacteria</taxon>
        <taxon>Pseudomonadati</taxon>
        <taxon>Pseudomonadota</taxon>
        <taxon>Betaproteobacteria</taxon>
        <taxon>Burkholderiales</taxon>
        <taxon>Tepidimonas</taxon>
    </lineage>
</organism>
<dbReference type="OrthoDB" id="7298659at2"/>
<feature type="repeat" description="TPR" evidence="2">
    <location>
        <begin position="234"/>
        <end position="267"/>
    </location>
</feature>
<evidence type="ECO:0000256" key="2">
    <source>
        <dbReference type="PROSITE-ProRule" id="PRU00339"/>
    </source>
</evidence>
<feature type="domain" description="Response regulatory" evidence="3">
    <location>
        <begin position="10"/>
        <end position="130"/>
    </location>
</feature>
<name>A0A554W5J5_9BURK</name>
<dbReference type="SUPFAM" id="SSF48452">
    <property type="entry name" value="TPR-like"/>
    <property type="match status" value="1"/>
</dbReference>
<dbReference type="SMART" id="SM00028">
    <property type="entry name" value="TPR"/>
    <property type="match status" value="3"/>
</dbReference>
<dbReference type="InterPro" id="IPR011990">
    <property type="entry name" value="TPR-like_helical_dom_sf"/>
</dbReference>
<dbReference type="PROSITE" id="PS50110">
    <property type="entry name" value="RESPONSE_REGULATORY"/>
    <property type="match status" value="1"/>
</dbReference>
<dbReference type="AlphaFoldDB" id="A0A554W5J5"/>
<dbReference type="SMART" id="SM00448">
    <property type="entry name" value="REC"/>
    <property type="match status" value="1"/>
</dbReference>
<dbReference type="PROSITE" id="PS50005">
    <property type="entry name" value="TPR"/>
    <property type="match status" value="1"/>
</dbReference>
<evidence type="ECO:0000256" key="1">
    <source>
        <dbReference type="PROSITE-ProRule" id="PRU00169"/>
    </source>
</evidence>
<evidence type="ECO:0000313" key="5">
    <source>
        <dbReference type="Proteomes" id="UP000315736"/>
    </source>
</evidence>
<dbReference type="Pfam" id="PF00072">
    <property type="entry name" value="Response_reg"/>
    <property type="match status" value="1"/>
</dbReference>
<dbReference type="RefSeq" id="WP_143890990.1">
    <property type="nucleotide sequence ID" value="NZ_VJNB01000010.1"/>
</dbReference>
<dbReference type="GO" id="GO:0000160">
    <property type="term" value="P:phosphorelay signal transduction system"/>
    <property type="evidence" value="ECO:0007669"/>
    <property type="project" value="InterPro"/>
</dbReference>
<dbReference type="Proteomes" id="UP000315736">
    <property type="component" value="Unassembled WGS sequence"/>
</dbReference>
<dbReference type="InterPro" id="IPR019734">
    <property type="entry name" value="TPR_rpt"/>
</dbReference>
<dbReference type="InterPro" id="IPR001789">
    <property type="entry name" value="Sig_transdc_resp-reg_receiver"/>
</dbReference>
<dbReference type="Gene3D" id="3.40.50.2300">
    <property type="match status" value="1"/>
</dbReference>
<keyword evidence="5" id="KW-1185">Reference proteome</keyword>
<comment type="caution">
    <text evidence="4">The sequence shown here is derived from an EMBL/GenBank/DDBJ whole genome shotgun (WGS) entry which is preliminary data.</text>
</comment>
<evidence type="ECO:0000259" key="3">
    <source>
        <dbReference type="PROSITE" id="PS50110"/>
    </source>
</evidence>
<dbReference type="InterPro" id="IPR011006">
    <property type="entry name" value="CheY-like_superfamily"/>
</dbReference>
<protein>
    <submittedName>
        <fullName evidence="4">Chemotaxis protein CheY</fullName>
    </submittedName>
</protein>
<proteinExistence type="predicted"/>
<reference evidence="4 5" key="1">
    <citation type="submission" date="2019-07" db="EMBL/GenBank/DDBJ databases">
        <title>Tepidimonas alkaliphilus YIM 72238 draft genome.</title>
        <authorList>
            <person name="Da Costa M.S."/>
            <person name="Froufe H.J.C."/>
            <person name="Egas C."/>
            <person name="Albuquerque L."/>
        </authorList>
    </citation>
    <scope>NUCLEOTIDE SEQUENCE [LARGE SCALE GENOMIC DNA]</scope>
    <source>
        <strain evidence="4 5">YIM 72238</strain>
    </source>
</reference>
<keyword evidence="2" id="KW-0802">TPR repeat</keyword>
<evidence type="ECO:0000313" key="4">
    <source>
        <dbReference type="EMBL" id="TSE18834.1"/>
    </source>
</evidence>
<accession>A0A554W5J5</accession>
<comment type="caution">
    <text evidence="1">Lacks conserved residue(s) required for the propagation of feature annotation.</text>
</comment>